<dbReference type="InterPro" id="IPR005135">
    <property type="entry name" value="Endo/exonuclease/phosphatase"/>
</dbReference>
<dbReference type="STRING" id="154538.A0A1M2VVU1"/>
<reference evidence="4 6" key="1">
    <citation type="submission" date="2016-10" db="EMBL/GenBank/DDBJ databases">
        <title>Genome sequence of the basidiomycete white-rot fungus Trametes pubescens.</title>
        <authorList>
            <person name="Makela M.R."/>
            <person name="Granchi Z."/>
            <person name="Peng M."/>
            <person name="De Vries R.P."/>
            <person name="Grigoriev I."/>
            <person name="Riley R."/>
            <person name="Hilden K."/>
        </authorList>
    </citation>
    <scope>NUCLEOTIDE SEQUENCE [LARGE SCALE GENOMIC DNA]</scope>
    <source>
        <strain evidence="4 6">FBCC735</strain>
    </source>
</reference>
<dbReference type="PROSITE" id="PS50878">
    <property type="entry name" value="RT_POL"/>
    <property type="match status" value="1"/>
</dbReference>
<dbReference type="OrthoDB" id="2754908at2759"/>
<feature type="domain" description="Reverse transcriptase" evidence="2">
    <location>
        <begin position="571"/>
        <end position="751"/>
    </location>
</feature>
<dbReference type="InterPro" id="IPR000477">
    <property type="entry name" value="RT_dom"/>
</dbReference>
<dbReference type="EMBL" id="MNAD01000586">
    <property type="protein sequence ID" value="OJT11725.1"/>
    <property type="molecule type" value="Genomic_DNA"/>
</dbReference>
<dbReference type="PANTHER" id="PTHR19446">
    <property type="entry name" value="REVERSE TRANSCRIPTASES"/>
    <property type="match status" value="1"/>
</dbReference>
<evidence type="ECO:0000313" key="6">
    <source>
        <dbReference type="Proteomes" id="UP000184267"/>
    </source>
</evidence>
<evidence type="ECO:0000259" key="2">
    <source>
        <dbReference type="PROSITE" id="PS50878"/>
    </source>
</evidence>
<evidence type="ECO:0000313" key="5">
    <source>
        <dbReference type="EMBL" id="OJT15587.1"/>
    </source>
</evidence>
<gene>
    <name evidence="4" type="ORF">TRAPUB_11749</name>
    <name evidence="3" type="ORF">TRAPUB_139</name>
    <name evidence="5" type="ORF">TRAPUB_6187</name>
</gene>
<organism evidence="4 6">
    <name type="scientific">Trametes pubescens</name>
    <name type="common">White-rot fungus</name>
    <dbReference type="NCBI Taxonomy" id="154538"/>
    <lineage>
        <taxon>Eukaryota</taxon>
        <taxon>Fungi</taxon>
        <taxon>Dikarya</taxon>
        <taxon>Basidiomycota</taxon>
        <taxon>Agaricomycotina</taxon>
        <taxon>Agaricomycetes</taxon>
        <taxon>Polyporales</taxon>
        <taxon>Polyporaceae</taxon>
        <taxon>Trametes</taxon>
    </lineage>
</organism>
<dbReference type="Gene3D" id="3.60.10.10">
    <property type="entry name" value="Endonuclease/exonuclease/phosphatase"/>
    <property type="match status" value="1"/>
</dbReference>
<protein>
    <submittedName>
        <fullName evidence="4">Transposon TX1 uncharacterized 149 kDa protein</fullName>
    </submittedName>
</protein>
<dbReference type="InterPro" id="IPR036691">
    <property type="entry name" value="Endo/exonu/phosph_ase_sf"/>
</dbReference>
<dbReference type="SUPFAM" id="SSF56219">
    <property type="entry name" value="DNase I-like"/>
    <property type="match status" value="1"/>
</dbReference>
<dbReference type="SUPFAM" id="SSF56672">
    <property type="entry name" value="DNA/RNA polymerases"/>
    <property type="match status" value="1"/>
</dbReference>
<feature type="region of interest" description="Disordered" evidence="1">
    <location>
        <begin position="1"/>
        <end position="30"/>
    </location>
</feature>
<proteinExistence type="predicted"/>
<evidence type="ECO:0000256" key="1">
    <source>
        <dbReference type="SAM" id="MobiDB-lite"/>
    </source>
</evidence>
<dbReference type="EMBL" id="MNAD01000991">
    <property type="protein sequence ID" value="OJT09005.1"/>
    <property type="molecule type" value="Genomic_DNA"/>
</dbReference>
<dbReference type="CDD" id="cd01650">
    <property type="entry name" value="RT_nLTR_like"/>
    <property type="match status" value="1"/>
</dbReference>
<sequence length="751" mass="83327">MHPSNEGPVLYGSGNVPIGGPRVPANPSGRRTRARLRFASLNINGFGRLLPTGGTDKWLGINQLMKEKRLAVLAVQEAHLTEDRLRALNVLFASQLLVLASPDPENASGAGGVAFVFSRKHLKGADPVLDVVRPGRAASVVFPWAVNRSLTILNVYAPNCSAKNAEFWTELKEHYVGMGAAKPDILLGDFNVVDDPADRIPSRADAAAAVEALAHLRALLGVVDSWRRAHPAERAFSYMQMSTGSQSRLDRIYVSRPLLPAIADWDLGPPGIITDHHLVSCSIANYHAPNIGRGRWAFPPVLLEDPIFVKTMRDLGLNLKNQVALLGDRTEEINVQKLFYEFKTSFAEAARERMKARVATSERKGTRLREQIRSALHPDVLRVPTTEDVESAGLLREKLTKLESGRFGRRKAMNAAKDWVEGERIGRYWMRANAPHALDGTFYEMAKLGPGPVTYANDTKQMCKIARTFYDDLQHVDPLDSVATHDEYIDTVLAGWSERLPNDYKAPLAAPISLEEVREAIDDAAVGKSPGLDGLPAEVYKRYAVWATSAAKTGKPHLDIAEVLRKLFNDIEVHGVAPNVMFAEGWICPIYKLKGDTRQITNYRPITLLNADYKILTRVLATRLVSPASLIVHPDQAGFLPGRRIHDNIRLTKIMLDYAEAEEINGVIVALDQEKAYDRIDHHYLWRLLEHLNFPQRFIRTIRALYDSARSAAMINGTLSESFSITRGVRQGDPVSCLLFNIAIEPLAVAL</sequence>
<dbReference type="AlphaFoldDB" id="A0A1M2VVU1"/>
<dbReference type="CDD" id="cd09076">
    <property type="entry name" value="L1-EN"/>
    <property type="match status" value="1"/>
</dbReference>
<evidence type="ECO:0000313" key="4">
    <source>
        <dbReference type="EMBL" id="OJT11725.1"/>
    </source>
</evidence>
<dbReference type="Pfam" id="PF00078">
    <property type="entry name" value="RVT_1"/>
    <property type="match status" value="1"/>
</dbReference>
<keyword evidence="6" id="KW-1185">Reference proteome</keyword>
<evidence type="ECO:0000313" key="3">
    <source>
        <dbReference type="EMBL" id="OJT09005.1"/>
    </source>
</evidence>
<dbReference type="EMBL" id="MNAD01000148">
    <property type="protein sequence ID" value="OJT15587.1"/>
    <property type="molecule type" value="Genomic_DNA"/>
</dbReference>
<dbReference type="OMA" id="FARIEWH"/>
<dbReference type="GO" id="GO:0003824">
    <property type="term" value="F:catalytic activity"/>
    <property type="evidence" value="ECO:0007669"/>
    <property type="project" value="InterPro"/>
</dbReference>
<dbReference type="Proteomes" id="UP000184267">
    <property type="component" value="Unassembled WGS sequence"/>
</dbReference>
<dbReference type="Pfam" id="PF03372">
    <property type="entry name" value="Exo_endo_phos"/>
    <property type="match status" value="1"/>
</dbReference>
<comment type="caution">
    <text evidence="4">The sequence shown here is derived from an EMBL/GenBank/DDBJ whole genome shotgun (WGS) entry which is preliminary data.</text>
</comment>
<dbReference type="InterPro" id="IPR043502">
    <property type="entry name" value="DNA/RNA_pol_sf"/>
</dbReference>
<name>A0A1M2VVU1_TRAPU</name>
<accession>A0A1M2VVU1</accession>